<keyword evidence="2" id="KW-0732">Signal</keyword>
<proteinExistence type="predicted"/>
<dbReference type="AlphaFoldDB" id="A0A5B8XRI5"/>
<evidence type="ECO:0000259" key="3">
    <source>
        <dbReference type="Pfam" id="PF04945"/>
    </source>
</evidence>
<dbReference type="InterPro" id="IPR009078">
    <property type="entry name" value="Ferritin-like_SF"/>
</dbReference>
<dbReference type="SUPFAM" id="SSF47240">
    <property type="entry name" value="Ferritin-like"/>
    <property type="match status" value="1"/>
</dbReference>
<evidence type="ECO:0000256" key="2">
    <source>
        <dbReference type="SAM" id="SignalP"/>
    </source>
</evidence>
<feature type="signal peptide" evidence="2">
    <location>
        <begin position="1"/>
        <end position="32"/>
    </location>
</feature>
<protein>
    <submittedName>
        <fullName evidence="4">YHS domain-containing protein</fullName>
    </submittedName>
</protein>
<evidence type="ECO:0000256" key="1">
    <source>
        <dbReference type="SAM" id="MobiDB-lite"/>
    </source>
</evidence>
<feature type="domain" description="YHS" evidence="3">
    <location>
        <begin position="98"/>
        <end position="124"/>
    </location>
</feature>
<dbReference type="EMBL" id="CP042467">
    <property type="protein sequence ID" value="QED28115.1"/>
    <property type="molecule type" value="Genomic_DNA"/>
</dbReference>
<name>A0A5B8XRI5_9DELT</name>
<evidence type="ECO:0000313" key="5">
    <source>
        <dbReference type="Proteomes" id="UP000321595"/>
    </source>
</evidence>
<gene>
    <name evidence="4" type="ORF">FRD01_12915</name>
</gene>
<dbReference type="KEGG" id="bbae:FRD01_12915"/>
<dbReference type="PROSITE" id="PS51257">
    <property type="entry name" value="PROKAR_LIPOPROTEIN"/>
    <property type="match status" value="1"/>
</dbReference>
<evidence type="ECO:0000313" key="4">
    <source>
        <dbReference type="EMBL" id="QED28115.1"/>
    </source>
</evidence>
<organism evidence="4 5">
    <name type="scientific">Microvenator marinus</name>
    <dbReference type="NCBI Taxonomy" id="2600177"/>
    <lineage>
        <taxon>Bacteria</taxon>
        <taxon>Deltaproteobacteria</taxon>
        <taxon>Bradymonadales</taxon>
        <taxon>Microvenatoraceae</taxon>
        <taxon>Microvenator</taxon>
    </lineage>
</organism>
<keyword evidence="5" id="KW-1185">Reference proteome</keyword>
<feature type="chain" id="PRO_5023034930" evidence="2">
    <location>
        <begin position="33"/>
        <end position="142"/>
    </location>
</feature>
<dbReference type="Pfam" id="PF04945">
    <property type="entry name" value="YHS"/>
    <property type="match status" value="1"/>
</dbReference>
<feature type="region of interest" description="Disordered" evidence="1">
    <location>
        <begin position="32"/>
        <end position="73"/>
    </location>
</feature>
<dbReference type="OrthoDB" id="9815497at2"/>
<reference evidence="4 5" key="1">
    <citation type="submission" date="2019-08" db="EMBL/GenBank/DDBJ databases">
        <authorList>
            <person name="Liang Q."/>
        </authorList>
    </citation>
    <scope>NUCLEOTIDE SEQUENCE [LARGE SCALE GENOMIC DNA]</scope>
    <source>
        <strain evidence="4 5">V1718</strain>
    </source>
</reference>
<dbReference type="Gene3D" id="1.10.620.20">
    <property type="entry name" value="Ribonucleotide Reductase, subunit A"/>
    <property type="match status" value="1"/>
</dbReference>
<dbReference type="Proteomes" id="UP000321595">
    <property type="component" value="Chromosome"/>
</dbReference>
<dbReference type="GO" id="GO:0016491">
    <property type="term" value="F:oxidoreductase activity"/>
    <property type="evidence" value="ECO:0007669"/>
    <property type="project" value="InterPro"/>
</dbReference>
<accession>A0A5B8XRI5</accession>
<sequence>MTRSGTHTGSRMKNALLVIFVLGSLSCGSKQAVEPDGAVEPETTTQKMNEEAPEPMTGPATATSDVLPNDGTRKVGDVTTCPVTHDVFTISATSPSSTHEGKTYYFCCKGCVKDFDANPAEFLSGAKSAAAAPEHDHHDHAH</sequence>
<dbReference type="InterPro" id="IPR007029">
    <property type="entry name" value="YHS_dom"/>
</dbReference>
<dbReference type="InterPro" id="IPR012348">
    <property type="entry name" value="RNR-like"/>
</dbReference>